<protein>
    <submittedName>
        <fullName evidence="2">Uncharacterized protein</fullName>
    </submittedName>
</protein>
<organism evidence="2 3">
    <name type="scientific">Streblomastix strix</name>
    <dbReference type="NCBI Taxonomy" id="222440"/>
    <lineage>
        <taxon>Eukaryota</taxon>
        <taxon>Metamonada</taxon>
        <taxon>Preaxostyla</taxon>
        <taxon>Oxymonadida</taxon>
        <taxon>Streblomastigidae</taxon>
        <taxon>Streblomastix</taxon>
    </lineage>
</organism>
<dbReference type="Proteomes" id="UP000324800">
    <property type="component" value="Unassembled WGS sequence"/>
</dbReference>
<feature type="compositionally biased region" description="Basic and acidic residues" evidence="1">
    <location>
        <begin position="255"/>
        <end position="273"/>
    </location>
</feature>
<proteinExistence type="predicted"/>
<gene>
    <name evidence="2" type="ORF">EZS28_035560</name>
</gene>
<reference evidence="2 3" key="1">
    <citation type="submission" date="2019-03" db="EMBL/GenBank/DDBJ databases">
        <title>Single cell metagenomics reveals metabolic interactions within the superorganism composed of flagellate Streblomastix strix and complex community of Bacteroidetes bacteria on its surface.</title>
        <authorList>
            <person name="Treitli S.C."/>
            <person name="Kolisko M."/>
            <person name="Husnik F."/>
            <person name="Keeling P."/>
            <person name="Hampl V."/>
        </authorList>
    </citation>
    <scope>NUCLEOTIDE SEQUENCE [LARGE SCALE GENOMIC DNA]</scope>
    <source>
        <strain evidence="2">ST1C</strain>
    </source>
</reference>
<dbReference type="AlphaFoldDB" id="A0A5J4UFA1"/>
<sequence length="273" mass="31424">MTTNAAPSGWGSTLERELKMTAMAHGTWNKRQVKLTSNNRENKVIAQGLRSFTKVIKNSRIQSITIRCNNCIAVFDIKKWRATSTLIKEIRKGYQIKEWFGILISITRLLGVKNEIADSLRRYSSLGDQKIKKKFLTNISSDELEPYNRCILASLQQATAKIHVINKRRWGNSNLRSQSSPEEGISMDSSSYHSHSINYEEDQRRTNRSNESNSIIFGPDMVYRTGKRECSIPYPWLGQQNYGSKDIINQEEFETPSKQDKLFPDEPKVRKGR</sequence>
<evidence type="ECO:0000256" key="1">
    <source>
        <dbReference type="SAM" id="MobiDB-lite"/>
    </source>
</evidence>
<comment type="caution">
    <text evidence="2">The sequence shown here is derived from an EMBL/GenBank/DDBJ whole genome shotgun (WGS) entry which is preliminary data.</text>
</comment>
<evidence type="ECO:0000313" key="2">
    <source>
        <dbReference type="EMBL" id="KAA6368914.1"/>
    </source>
</evidence>
<feature type="region of interest" description="Disordered" evidence="1">
    <location>
        <begin position="173"/>
        <end position="213"/>
    </location>
</feature>
<feature type="region of interest" description="Disordered" evidence="1">
    <location>
        <begin position="247"/>
        <end position="273"/>
    </location>
</feature>
<accession>A0A5J4UFA1</accession>
<feature type="compositionally biased region" description="Low complexity" evidence="1">
    <location>
        <begin position="186"/>
        <end position="196"/>
    </location>
</feature>
<name>A0A5J4UFA1_9EUKA</name>
<dbReference type="CDD" id="cd09275">
    <property type="entry name" value="RNase_HI_RT_DIRS1"/>
    <property type="match status" value="1"/>
</dbReference>
<evidence type="ECO:0000313" key="3">
    <source>
        <dbReference type="Proteomes" id="UP000324800"/>
    </source>
</evidence>
<dbReference type="EMBL" id="SNRW01016872">
    <property type="protein sequence ID" value="KAA6368914.1"/>
    <property type="molecule type" value="Genomic_DNA"/>
</dbReference>